<proteinExistence type="predicted"/>
<dbReference type="KEGG" id="dbk:DGMP_26550"/>
<gene>
    <name evidence="3" type="ORF">DGMP_26550</name>
</gene>
<protein>
    <recommendedName>
        <fullName evidence="5">CARDB domain-containing protein</fullName>
    </recommendedName>
</protein>
<dbReference type="EMBL" id="AP024086">
    <property type="protein sequence ID" value="BCL61962.1"/>
    <property type="molecule type" value="Genomic_DNA"/>
</dbReference>
<evidence type="ECO:0000256" key="2">
    <source>
        <dbReference type="SAM" id="SignalP"/>
    </source>
</evidence>
<feature type="chain" id="PRO_5034641485" description="CARDB domain-containing protein" evidence="2">
    <location>
        <begin position="26"/>
        <end position="733"/>
    </location>
</feature>
<keyword evidence="4" id="KW-1185">Reference proteome</keyword>
<dbReference type="Proteomes" id="UP000826725">
    <property type="component" value="Chromosome"/>
</dbReference>
<evidence type="ECO:0000313" key="4">
    <source>
        <dbReference type="Proteomes" id="UP000826725"/>
    </source>
</evidence>
<feature type="region of interest" description="Disordered" evidence="1">
    <location>
        <begin position="48"/>
        <end position="84"/>
    </location>
</feature>
<evidence type="ECO:0000313" key="3">
    <source>
        <dbReference type="EMBL" id="BCL61962.1"/>
    </source>
</evidence>
<feature type="compositionally biased region" description="Polar residues" evidence="1">
    <location>
        <begin position="74"/>
        <end position="83"/>
    </location>
</feature>
<evidence type="ECO:0000256" key="1">
    <source>
        <dbReference type="SAM" id="MobiDB-lite"/>
    </source>
</evidence>
<dbReference type="AlphaFoldDB" id="A0A8D5FHZ8"/>
<evidence type="ECO:0008006" key="5">
    <source>
        <dbReference type="Google" id="ProtNLM"/>
    </source>
</evidence>
<accession>A0A8D5FHZ8</accession>
<dbReference type="RefSeq" id="WP_228854367.1">
    <property type="nucleotide sequence ID" value="NZ_AP024086.1"/>
</dbReference>
<name>A0A8D5FHZ8_9BACT</name>
<keyword evidence="2" id="KW-0732">Signal</keyword>
<reference evidence="3" key="1">
    <citation type="submission" date="2020-09" db="EMBL/GenBank/DDBJ databases">
        <title>Desulfogranum mesoprofundum gen. nov., sp. nov., a novel mesophilic, sulfate-reducing chemolithoautotroph isolated from a deep-sea hydrothermal vent chimney in the Suiyo Seamount.</title>
        <authorList>
            <person name="Hashimoto Y."/>
            <person name="Nakagawa S."/>
        </authorList>
    </citation>
    <scope>NUCLEOTIDE SEQUENCE</scope>
    <source>
        <strain evidence="3">KT2</strain>
    </source>
</reference>
<sequence length="733" mass="81718">MLLDRIMISALLLSALCLVGENAQAKKQFPATLPPAMNIPQAVPQNIPIPQLKKPETGPPPSVPVQKTKPSKIPTATTQSMTEVKQPPIPINSKKVLPRKRQLLPPVGKKSVLSSIGKNDYSIKKLEMITAGPGKGRIAITIKATTITGKKPSPQPYPLRLKKGNRTVWQGTGKIKRMSFGWGDKIVTSYVPPAGTTRLKAEVNVFNMRNRVPELTGRTANNTISRNIVRKVPQGKTVKPVKSTIVLADSSLKNNPSIKNIRLPSAVKKKITDRKKFPEKIVPIGGGASLPAANLNHGDLSNLAGRERNLPRIDPEAIGDIVNDSWGSYWGELEIIDMRELRGGPNSHKIAITISAKKVFKDYPRNMPYKVLLKNGTEVLWEGTGHVKNILFGWGDYIVTDYIAGEAIMLEAVINPRNSDGSFDYQEYDTRRGNTLSKPFHWQRFRGYSAPGTATERVVLTPREPETERYGLRLINIRREQEGPDWSRIKVTYDLPKTFRQSGGRCTFSAYGAEGRSRHETYRNSRVQCIPAPVQTTRRVPVGRLQQYEFTCRVSPGVFGVEPFIAGENVELLCESPRGGQIVKIGLGQKQWTPRASVWDQWGPTVDDIEDLFIPFAYIEGRNKPRVLRLNVSNARPRAVTRVPVRVELVRAGAVVETLNFELPAAGLPYNPRAGDKLLNIEDGSGWEWAEVEDGRLDASWINITVDPDSQIRDSSRRNNHFRVDVSGFYPKR</sequence>
<organism evidence="3 4">
    <name type="scientific">Desulfomarina profundi</name>
    <dbReference type="NCBI Taxonomy" id="2772557"/>
    <lineage>
        <taxon>Bacteria</taxon>
        <taxon>Pseudomonadati</taxon>
        <taxon>Thermodesulfobacteriota</taxon>
        <taxon>Desulfobulbia</taxon>
        <taxon>Desulfobulbales</taxon>
        <taxon>Desulfobulbaceae</taxon>
        <taxon>Desulfomarina</taxon>
    </lineage>
</organism>
<feature type="signal peptide" evidence="2">
    <location>
        <begin position="1"/>
        <end position="25"/>
    </location>
</feature>